<proteinExistence type="predicted"/>
<gene>
    <name evidence="2" type="ORF">XELAEV_18041255mg</name>
</gene>
<dbReference type="Proteomes" id="UP000694892">
    <property type="component" value="Chromosome 8S"/>
</dbReference>
<evidence type="ECO:0000313" key="3">
    <source>
        <dbReference type="Proteomes" id="UP000694892"/>
    </source>
</evidence>
<feature type="region of interest" description="Disordered" evidence="1">
    <location>
        <begin position="1"/>
        <end position="27"/>
    </location>
</feature>
<reference evidence="3" key="1">
    <citation type="journal article" date="2016" name="Nature">
        <title>Genome evolution in the allotetraploid frog Xenopus laevis.</title>
        <authorList>
            <person name="Session A.M."/>
            <person name="Uno Y."/>
            <person name="Kwon T."/>
            <person name="Chapman J.A."/>
            <person name="Toyoda A."/>
            <person name="Takahashi S."/>
            <person name="Fukui A."/>
            <person name="Hikosaka A."/>
            <person name="Suzuki A."/>
            <person name="Kondo M."/>
            <person name="van Heeringen S.J."/>
            <person name="Quigley I."/>
            <person name="Heinz S."/>
            <person name="Ogino H."/>
            <person name="Ochi H."/>
            <person name="Hellsten U."/>
            <person name="Lyons J.B."/>
            <person name="Simakov O."/>
            <person name="Putnam N."/>
            <person name="Stites J."/>
            <person name="Kuroki Y."/>
            <person name="Tanaka T."/>
            <person name="Michiue T."/>
            <person name="Watanabe M."/>
            <person name="Bogdanovic O."/>
            <person name="Lister R."/>
            <person name="Georgiou G."/>
            <person name="Paranjpe S.S."/>
            <person name="van Kruijsbergen I."/>
            <person name="Shu S."/>
            <person name="Carlson J."/>
            <person name="Kinoshita T."/>
            <person name="Ohta Y."/>
            <person name="Mawaribuchi S."/>
            <person name="Jenkins J."/>
            <person name="Grimwood J."/>
            <person name="Schmutz J."/>
            <person name="Mitros T."/>
            <person name="Mozaffari S.V."/>
            <person name="Suzuki Y."/>
            <person name="Haramoto Y."/>
            <person name="Yamamoto T.S."/>
            <person name="Takagi C."/>
            <person name="Heald R."/>
            <person name="Miller K."/>
            <person name="Haudenschild C."/>
            <person name="Kitzman J."/>
            <person name="Nakayama T."/>
            <person name="Izutsu Y."/>
            <person name="Robert J."/>
            <person name="Fortriede J."/>
            <person name="Burns K."/>
            <person name="Lotay V."/>
            <person name="Karimi K."/>
            <person name="Yasuoka Y."/>
            <person name="Dichmann D.S."/>
            <person name="Flajnik M.F."/>
            <person name="Houston D.W."/>
            <person name="Shendure J."/>
            <person name="DuPasquier L."/>
            <person name="Vize P.D."/>
            <person name="Zorn A.M."/>
            <person name="Ito M."/>
            <person name="Marcotte E.M."/>
            <person name="Wallingford J.B."/>
            <person name="Ito Y."/>
            <person name="Asashima M."/>
            <person name="Ueno N."/>
            <person name="Matsuda Y."/>
            <person name="Veenstra G.J."/>
            <person name="Fujiyama A."/>
            <person name="Harland R.M."/>
            <person name="Taira M."/>
            <person name="Rokhsar D.S."/>
        </authorList>
    </citation>
    <scope>NUCLEOTIDE SEQUENCE [LARGE SCALE GENOMIC DNA]</scope>
    <source>
        <strain evidence="3">J</strain>
    </source>
</reference>
<accession>A0A974H4Y1</accession>
<sequence length="105" mass="11593">MRGVKSAVAPRSIPLHPRWGPQPRSGVKIYPNRQKDHILQMIKPMRRIPIAQATQSLSILANAILPVTYTPSAAAFSLHMPLGAVENQTWVVQSETEAGCKTVKR</sequence>
<evidence type="ECO:0000313" key="2">
    <source>
        <dbReference type="EMBL" id="OCT65014.1"/>
    </source>
</evidence>
<dbReference type="AlphaFoldDB" id="A0A974H4Y1"/>
<evidence type="ECO:0000256" key="1">
    <source>
        <dbReference type="SAM" id="MobiDB-lite"/>
    </source>
</evidence>
<dbReference type="EMBL" id="CM004481">
    <property type="protein sequence ID" value="OCT65014.1"/>
    <property type="molecule type" value="Genomic_DNA"/>
</dbReference>
<protein>
    <submittedName>
        <fullName evidence="2">Uncharacterized protein</fullName>
    </submittedName>
</protein>
<name>A0A974H4Y1_XENLA</name>
<organism evidence="2 3">
    <name type="scientific">Xenopus laevis</name>
    <name type="common">African clawed frog</name>
    <dbReference type="NCBI Taxonomy" id="8355"/>
    <lineage>
        <taxon>Eukaryota</taxon>
        <taxon>Metazoa</taxon>
        <taxon>Chordata</taxon>
        <taxon>Craniata</taxon>
        <taxon>Vertebrata</taxon>
        <taxon>Euteleostomi</taxon>
        <taxon>Amphibia</taxon>
        <taxon>Batrachia</taxon>
        <taxon>Anura</taxon>
        <taxon>Pipoidea</taxon>
        <taxon>Pipidae</taxon>
        <taxon>Xenopodinae</taxon>
        <taxon>Xenopus</taxon>
        <taxon>Xenopus</taxon>
    </lineage>
</organism>